<evidence type="ECO:0000313" key="9">
    <source>
        <dbReference type="EnsemblPlants" id="Kaladp0022s0158.1.v1.1"/>
    </source>
</evidence>
<dbReference type="PANTHER" id="PTHR32096">
    <property type="entry name" value="WRKY TRANSCRIPTION FACTOR 30-RELATED-RELATED"/>
    <property type="match status" value="1"/>
</dbReference>
<dbReference type="Pfam" id="PF03106">
    <property type="entry name" value="WRKY"/>
    <property type="match status" value="1"/>
</dbReference>
<evidence type="ECO:0000256" key="1">
    <source>
        <dbReference type="ARBA" id="ARBA00004123"/>
    </source>
</evidence>
<dbReference type="FunFam" id="2.20.25.80:FF:000009">
    <property type="entry name" value="WRKY transcription factor 53"/>
    <property type="match status" value="1"/>
</dbReference>
<reference evidence="9" key="1">
    <citation type="submission" date="2021-01" db="UniProtKB">
        <authorList>
            <consortium name="EnsemblPlants"/>
        </authorList>
    </citation>
    <scope>IDENTIFICATION</scope>
</reference>
<evidence type="ECO:0000259" key="8">
    <source>
        <dbReference type="PROSITE" id="PS50811"/>
    </source>
</evidence>
<dbReference type="Gramene" id="Kaladp0022s0158.1.v1.1">
    <property type="protein sequence ID" value="Kaladp0022s0158.1.v1.1"/>
    <property type="gene ID" value="Kaladp0022s0158.v1.1"/>
</dbReference>
<dbReference type="InterPro" id="IPR044810">
    <property type="entry name" value="WRKY_plant"/>
</dbReference>
<sequence length="349" mass="38950">MEANSPAWEQQALINELKQGRELAKQLQNHLNPSTASSETRLFLVQKIISSYEKTLTKLNPSNNSSKNNNSPRSQGSSHQHYSTHQDASKKRKAMPKWIEQVQVKSETGLESPLDDGHSWRKYGQKDILGAIHPRGYYRCTHRHVQGCLATKQVQRSDQDPTIFHVTYRGQHTCTKSANSSPNKPSEQQKRRKTDHTSDQLRFSFGVKNEERSPLEEQVFPTFSSFPSTSSGNKPDDYVFMLTSAAEAETEDQFIMCAAEGSSFSPLYISSATSDTDFYPPCHVPGGLGLSHLNVQISEFEAAGSCLNFGTNSPMGVLDLDLDFPVRSATSTTAMDFDSSFPFGFLDYD</sequence>
<feature type="compositionally biased region" description="Low complexity" evidence="7">
    <location>
        <begin position="57"/>
        <end position="72"/>
    </location>
</feature>
<keyword evidence="2" id="KW-0805">Transcription regulation</keyword>
<dbReference type="GO" id="GO:0000976">
    <property type="term" value="F:transcription cis-regulatory region binding"/>
    <property type="evidence" value="ECO:0007669"/>
    <property type="project" value="TreeGrafter"/>
</dbReference>
<dbReference type="EnsemblPlants" id="Kaladp0022s0158.1.v1.1">
    <property type="protein sequence ID" value="Kaladp0022s0158.1.v1.1"/>
    <property type="gene ID" value="Kaladp0022s0158.v1.1"/>
</dbReference>
<name>A0A7N0T4D1_KALFE</name>
<dbReference type="Gene3D" id="2.20.25.80">
    <property type="entry name" value="WRKY domain"/>
    <property type="match status" value="1"/>
</dbReference>
<accession>A0A7N0T4D1</accession>
<keyword evidence="4" id="KW-0804">Transcription</keyword>
<evidence type="ECO:0000256" key="3">
    <source>
        <dbReference type="ARBA" id="ARBA00023125"/>
    </source>
</evidence>
<comment type="subcellular location">
    <subcellularLocation>
        <location evidence="1">Nucleus</location>
    </subcellularLocation>
</comment>
<dbReference type="GO" id="GO:0003700">
    <property type="term" value="F:DNA-binding transcription factor activity"/>
    <property type="evidence" value="ECO:0007669"/>
    <property type="project" value="InterPro"/>
</dbReference>
<proteinExistence type="inferred from homology"/>
<comment type="similarity">
    <text evidence="6">Belongs to the WRKY group III family.</text>
</comment>
<dbReference type="PANTHER" id="PTHR32096:SF133">
    <property type="entry name" value="WRKY TRANSCRIPTION FACTOR 41-RELATED"/>
    <property type="match status" value="1"/>
</dbReference>
<dbReference type="GO" id="GO:0005634">
    <property type="term" value="C:nucleus"/>
    <property type="evidence" value="ECO:0007669"/>
    <property type="project" value="UniProtKB-SubCell"/>
</dbReference>
<feature type="region of interest" description="Disordered" evidence="7">
    <location>
        <begin position="56"/>
        <end position="96"/>
    </location>
</feature>
<keyword evidence="5" id="KW-0539">Nucleus</keyword>
<keyword evidence="10" id="KW-1185">Reference proteome</keyword>
<dbReference type="SUPFAM" id="SSF118290">
    <property type="entry name" value="WRKY DNA-binding domain"/>
    <property type="match status" value="1"/>
</dbReference>
<keyword evidence="3" id="KW-0238">DNA-binding</keyword>
<dbReference type="Proteomes" id="UP000594263">
    <property type="component" value="Unplaced"/>
</dbReference>
<evidence type="ECO:0000256" key="2">
    <source>
        <dbReference type="ARBA" id="ARBA00023015"/>
    </source>
</evidence>
<feature type="region of interest" description="Disordered" evidence="7">
    <location>
        <begin position="171"/>
        <end position="200"/>
    </location>
</feature>
<evidence type="ECO:0000256" key="6">
    <source>
        <dbReference type="ARBA" id="ARBA00060850"/>
    </source>
</evidence>
<dbReference type="InterPro" id="IPR003657">
    <property type="entry name" value="WRKY_dom"/>
</dbReference>
<organism evidence="9 10">
    <name type="scientific">Kalanchoe fedtschenkoi</name>
    <name type="common">Lavender scallops</name>
    <name type="synonym">South American air plant</name>
    <dbReference type="NCBI Taxonomy" id="63787"/>
    <lineage>
        <taxon>Eukaryota</taxon>
        <taxon>Viridiplantae</taxon>
        <taxon>Streptophyta</taxon>
        <taxon>Embryophyta</taxon>
        <taxon>Tracheophyta</taxon>
        <taxon>Spermatophyta</taxon>
        <taxon>Magnoliopsida</taxon>
        <taxon>eudicotyledons</taxon>
        <taxon>Gunneridae</taxon>
        <taxon>Pentapetalae</taxon>
        <taxon>Saxifragales</taxon>
        <taxon>Crassulaceae</taxon>
        <taxon>Kalanchoe</taxon>
    </lineage>
</organism>
<dbReference type="InterPro" id="IPR036576">
    <property type="entry name" value="WRKY_dom_sf"/>
</dbReference>
<feature type="compositionally biased region" description="Polar residues" evidence="7">
    <location>
        <begin position="73"/>
        <end position="86"/>
    </location>
</feature>
<evidence type="ECO:0000256" key="4">
    <source>
        <dbReference type="ARBA" id="ARBA00023163"/>
    </source>
</evidence>
<evidence type="ECO:0000313" key="10">
    <source>
        <dbReference type="Proteomes" id="UP000594263"/>
    </source>
</evidence>
<dbReference type="AlphaFoldDB" id="A0A7N0T4D1"/>
<dbReference type="PROSITE" id="PS50811">
    <property type="entry name" value="WRKY"/>
    <property type="match status" value="1"/>
</dbReference>
<dbReference type="GO" id="GO:0010150">
    <property type="term" value="P:leaf senescence"/>
    <property type="evidence" value="ECO:0007669"/>
    <property type="project" value="UniProtKB-ARBA"/>
</dbReference>
<evidence type="ECO:0000256" key="7">
    <source>
        <dbReference type="SAM" id="MobiDB-lite"/>
    </source>
</evidence>
<feature type="compositionally biased region" description="Polar residues" evidence="7">
    <location>
        <begin position="171"/>
        <end position="186"/>
    </location>
</feature>
<dbReference type="OMA" id="KGRHSCK"/>
<protein>
    <recommendedName>
        <fullName evidence="8">WRKY domain-containing protein</fullName>
    </recommendedName>
</protein>
<dbReference type="GO" id="GO:0042542">
    <property type="term" value="P:response to hydrogen peroxide"/>
    <property type="evidence" value="ECO:0007669"/>
    <property type="project" value="UniProtKB-ARBA"/>
</dbReference>
<dbReference type="SMART" id="SM00774">
    <property type="entry name" value="WRKY"/>
    <property type="match status" value="1"/>
</dbReference>
<evidence type="ECO:0000256" key="5">
    <source>
        <dbReference type="ARBA" id="ARBA00023242"/>
    </source>
</evidence>
<feature type="domain" description="WRKY" evidence="8">
    <location>
        <begin position="109"/>
        <end position="172"/>
    </location>
</feature>
<dbReference type="GO" id="GO:0009751">
    <property type="term" value="P:response to salicylic acid"/>
    <property type="evidence" value="ECO:0007669"/>
    <property type="project" value="UniProtKB-ARBA"/>
</dbReference>
<dbReference type="GO" id="GO:0010193">
    <property type="term" value="P:response to ozone"/>
    <property type="evidence" value="ECO:0007669"/>
    <property type="project" value="UniProtKB-ARBA"/>
</dbReference>